<keyword evidence="4" id="KW-1185">Reference proteome</keyword>
<organism evidence="3 4">
    <name type="scientific">Acropora cervicornis</name>
    <name type="common">Staghorn coral</name>
    <dbReference type="NCBI Taxonomy" id="6130"/>
    <lineage>
        <taxon>Eukaryota</taxon>
        <taxon>Metazoa</taxon>
        <taxon>Cnidaria</taxon>
        <taxon>Anthozoa</taxon>
        <taxon>Hexacorallia</taxon>
        <taxon>Scleractinia</taxon>
        <taxon>Astrocoeniina</taxon>
        <taxon>Acroporidae</taxon>
        <taxon>Acropora</taxon>
    </lineage>
</organism>
<dbReference type="AlphaFoldDB" id="A0AAD9R4G7"/>
<evidence type="ECO:0000313" key="4">
    <source>
        <dbReference type="Proteomes" id="UP001249851"/>
    </source>
</evidence>
<name>A0AAD9R4G7_ACRCE</name>
<dbReference type="EMBL" id="JARQWQ010000003">
    <property type="protein sequence ID" value="KAK2572939.1"/>
    <property type="molecule type" value="Genomic_DNA"/>
</dbReference>
<feature type="transmembrane region" description="Helical" evidence="2">
    <location>
        <begin position="200"/>
        <end position="220"/>
    </location>
</feature>
<feature type="transmembrane region" description="Helical" evidence="2">
    <location>
        <begin position="7"/>
        <end position="27"/>
    </location>
</feature>
<keyword evidence="2" id="KW-1133">Transmembrane helix</keyword>
<sequence length="402" mass="45285">MFEDSEFRVVVSMSYTCLFFVLTHFNYEVIFRTGVILVAATGFFFPILYGLPYIIILWRIRVGSNVTTDQELYIARYIEQTDMDMADFSGSTTLNHWAVAIHDGGRYFYTHAVGNVVSGEGKKIPFKEMEEDKLCKYRLDHVGFVTGKQRETKTRELVDAEPMVSGNSCQEYAVDIAFQLSSSRTYTFARIMALPRMRNTVFFIFVALSTVLAVSGNFYARLLNPLVLTNLFAAVELYRIGIHNQAQEVDLRSIVERTASVYRASDHVGLEICARKLEEHKNAYGDLFEVLEVSLAMLLRKMSDILNASSIRAKENPPLAILASTGGKPAYSNNGNDRATSKHYTDIGSSSGSGGEQFHRYHDIATNWQTYGIDYDGPLTDIETDNNVVVPESQIQLTDHQL</sequence>
<dbReference type="Proteomes" id="UP001249851">
    <property type="component" value="Unassembled WGS sequence"/>
</dbReference>
<proteinExistence type="predicted"/>
<reference evidence="3" key="1">
    <citation type="journal article" date="2023" name="G3 (Bethesda)">
        <title>Whole genome assembly and annotation of the endangered Caribbean coral Acropora cervicornis.</title>
        <authorList>
            <person name="Selwyn J.D."/>
            <person name="Vollmer S.V."/>
        </authorList>
    </citation>
    <scope>NUCLEOTIDE SEQUENCE</scope>
    <source>
        <strain evidence="3">K2</strain>
    </source>
</reference>
<evidence type="ECO:0000313" key="3">
    <source>
        <dbReference type="EMBL" id="KAK2572939.1"/>
    </source>
</evidence>
<keyword evidence="2" id="KW-0812">Transmembrane</keyword>
<accession>A0AAD9R4G7</accession>
<protein>
    <submittedName>
        <fullName evidence="3">Uncharacterized protein</fullName>
    </submittedName>
</protein>
<evidence type="ECO:0000256" key="2">
    <source>
        <dbReference type="SAM" id="Phobius"/>
    </source>
</evidence>
<feature type="region of interest" description="Disordered" evidence="1">
    <location>
        <begin position="332"/>
        <end position="355"/>
    </location>
</feature>
<gene>
    <name evidence="3" type="ORF">P5673_001955</name>
</gene>
<evidence type="ECO:0000256" key="1">
    <source>
        <dbReference type="SAM" id="MobiDB-lite"/>
    </source>
</evidence>
<keyword evidence="2" id="KW-0472">Membrane</keyword>
<comment type="caution">
    <text evidence="3">The sequence shown here is derived from an EMBL/GenBank/DDBJ whole genome shotgun (WGS) entry which is preliminary data.</text>
</comment>
<feature type="transmembrane region" description="Helical" evidence="2">
    <location>
        <begin position="33"/>
        <end position="58"/>
    </location>
</feature>
<reference evidence="3" key="2">
    <citation type="journal article" date="2023" name="Science">
        <title>Genomic signatures of disease resistance in endangered staghorn corals.</title>
        <authorList>
            <person name="Vollmer S.V."/>
            <person name="Selwyn J.D."/>
            <person name="Despard B.A."/>
            <person name="Roesel C.L."/>
        </authorList>
    </citation>
    <scope>NUCLEOTIDE SEQUENCE</scope>
    <source>
        <strain evidence="3">K2</strain>
    </source>
</reference>